<name>A0ACC1MDB6_9HYPO</name>
<keyword evidence="2" id="KW-1185">Reference proteome</keyword>
<evidence type="ECO:0000313" key="2">
    <source>
        <dbReference type="Proteomes" id="UP001143910"/>
    </source>
</evidence>
<comment type="caution">
    <text evidence="1">The sequence shown here is derived from an EMBL/GenBank/DDBJ whole genome shotgun (WGS) entry which is preliminary data.</text>
</comment>
<evidence type="ECO:0000313" key="1">
    <source>
        <dbReference type="EMBL" id="KAJ2961147.1"/>
    </source>
</evidence>
<reference evidence="1" key="1">
    <citation type="submission" date="2022-08" db="EMBL/GenBank/DDBJ databases">
        <title>Genome Sequence of Lecanicillium fungicola.</title>
        <authorList>
            <person name="Buettner E."/>
        </authorList>
    </citation>
    <scope>NUCLEOTIDE SEQUENCE</scope>
    <source>
        <strain evidence="1">Babe33</strain>
    </source>
</reference>
<gene>
    <name evidence="1" type="ORF">NQ176_g11019</name>
</gene>
<protein>
    <submittedName>
        <fullName evidence="1">Uncharacterized protein</fullName>
    </submittedName>
</protein>
<organism evidence="1 2">
    <name type="scientific">Zarea fungicola</name>
    <dbReference type="NCBI Taxonomy" id="93591"/>
    <lineage>
        <taxon>Eukaryota</taxon>
        <taxon>Fungi</taxon>
        <taxon>Dikarya</taxon>
        <taxon>Ascomycota</taxon>
        <taxon>Pezizomycotina</taxon>
        <taxon>Sordariomycetes</taxon>
        <taxon>Hypocreomycetidae</taxon>
        <taxon>Hypocreales</taxon>
        <taxon>Cordycipitaceae</taxon>
        <taxon>Zarea</taxon>
    </lineage>
</organism>
<dbReference type="Proteomes" id="UP001143910">
    <property type="component" value="Unassembled WGS sequence"/>
</dbReference>
<accession>A0ACC1MDB6</accession>
<sequence>MKSSSYAAAAAAALVSLASLATGQQFVYSIASDDAIKAGAKQAAQDMLRYYHGTEPGQVPGILPGPPPAGPYYWWIGGDAVPGRREQGLHAQQLHGVDGQ</sequence>
<dbReference type="EMBL" id="JANJQO010003371">
    <property type="protein sequence ID" value="KAJ2961147.1"/>
    <property type="molecule type" value="Genomic_DNA"/>
</dbReference>
<proteinExistence type="predicted"/>